<evidence type="ECO:0000256" key="1">
    <source>
        <dbReference type="SAM" id="MobiDB-lite"/>
    </source>
</evidence>
<dbReference type="EMBL" id="JBBPBM010000005">
    <property type="protein sequence ID" value="KAK8584471.1"/>
    <property type="molecule type" value="Genomic_DNA"/>
</dbReference>
<comment type="caution">
    <text evidence="2">The sequence shown here is derived from an EMBL/GenBank/DDBJ whole genome shotgun (WGS) entry which is preliminary data.</text>
</comment>
<evidence type="ECO:0000313" key="2">
    <source>
        <dbReference type="EMBL" id="KAK8584471.1"/>
    </source>
</evidence>
<dbReference type="Proteomes" id="UP001472677">
    <property type="component" value="Unassembled WGS sequence"/>
</dbReference>
<sequence length="144" mass="14923">MIAVFLGYLTANMDASRSNGPNGMDASGGDGPEGANFGWDDVFNEEAGDEANGDEVDGNEADGNEANTVDSADENEVNNHGNLPQLIPAPFVPPSYQPMHCPSPTSFAPPSSQTSSAPSSCQIPLCSTYSSNGVHANTIYPTIV</sequence>
<feature type="compositionally biased region" description="Acidic residues" evidence="1">
    <location>
        <begin position="42"/>
        <end position="63"/>
    </location>
</feature>
<proteinExistence type="predicted"/>
<evidence type="ECO:0000313" key="3">
    <source>
        <dbReference type="Proteomes" id="UP001472677"/>
    </source>
</evidence>
<protein>
    <submittedName>
        <fullName evidence="2">Uncharacterized protein</fullName>
    </submittedName>
</protein>
<accession>A0ABR2FQT2</accession>
<reference evidence="2 3" key="1">
    <citation type="journal article" date="2024" name="G3 (Bethesda)">
        <title>Genome assembly of Hibiscus sabdariffa L. provides insights into metabolisms of medicinal natural products.</title>
        <authorList>
            <person name="Kim T."/>
        </authorList>
    </citation>
    <scope>NUCLEOTIDE SEQUENCE [LARGE SCALE GENOMIC DNA]</scope>
    <source>
        <strain evidence="2">TK-2024</strain>
        <tissue evidence="2">Old leaves</tissue>
    </source>
</reference>
<feature type="compositionally biased region" description="Low complexity" evidence="1">
    <location>
        <begin position="102"/>
        <end position="121"/>
    </location>
</feature>
<organism evidence="2 3">
    <name type="scientific">Hibiscus sabdariffa</name>
    <name type="common">roselle</name>
    <dbReference type="NCBI Taxonomy" id="183260"/>
    <lineage>
        <taxon>Eukaryota</taxon>
        <taxon>Viridiplantae</taxon>
        <taxon>Streptophyta</taxon>
        <taxon>Embryophyta</taxon>
        <taxon>Tracheophyta</taxon>
        <taxon>Spermatophyta</taxon>
        <taxon>Magnoliopsida</taxon>
        <taxon>eudicotyledons</taxon>
        <taxon>Gunneridae</taxon>
        <taxon>Pentapetalae</taxon>
        <taxon>rosids</taxon>
        <taxon>malvids</taxon>
        <taxon>Malvales</taxon>
        <taxon>Malvaceae</taxon>
        <taxon>Malvoideae</taxon>
        <taxon>Hibiscus</taxon>
    </lineage>
</organism>
<gene>
    <name evidence="2" type="ORF">V6N12_068715</name>
</gene>
<keyword evidence="3" id="KW-1185">Reference proteome</keyword>
<feature type="region of interest" description="Disordered" evidence="1">
    <location>
        <begin position="15"/>
        <end position="121"/>
    </location>
</feature>
<name>A0ABR2FQT2_9ROSI</name>